<reference evidence="10" key="1">
    <citation type="submission" date="2025-08" db="UniProtKB">
        <authorList>
            <consortium name="Ensembl"/>
        </authorList>
    </citation>
    <scope>IDENTIFICATION</scope>
</reference>
<proteinExistence type="inferred from homology"/>
<evidence type="ECO:0000256" key="4">
    <source>
        <dbReference type="ARBA" id="ARBA00022980"/>
    </source>
</evidence>
<dbReference type="Proteomes" id="UP000694724">
    <property type="component" value="Unplaced"/>
</dbReference>
<dbReference type="PANTHER" id="PTHR13409:SF0">
    <property type="entry name" value="LARGE RIBOSOMAL SUBUNIT PROTEIN ML51"/>
    <property type="match status" value="1"/>
</dbReference>
<dbReference type="GO" id="GO:0005840">
    <property type="term" value="C:ribosome"/>
    <property type="evidence" value="ECO:0007669"/>
    <property type="project" value="UniProtKB-KW"/>
</dbReference>
<dbReference type="PANTHER" id="PTHR13409">
    <property type="entry name" value="MITOCHONDRIAL 39S RIBOSOMAL PROTEIN L51"/>
    <property type="match status" value="1"/>
</dbReference>
<evidence type="ECO:0000313" key="10">
    <source>
        <dbReference type="Ensembl" id="ENSSSCP00055004475.1"/>
    </source>
</evidence>
<dbReference type="AlphaFoldDB" id="A0A8D1TU59"/>
<dbReference type="InterPro" id="IPR019373">
    <property type="entry name" value="Ribosomal_mL51"/>
</dbReference>
<evidence type="ECO:0000256" key="6">
    <source>
        <dbReference type="ARBA" id="ARBA00023274"/>
    </source>
</evidence>
<evidence type="ECO:0000256" key="1">
    <source>
        <dbReference type="ARBA" id="ARBA00004173"/>
    </source>
</evidence>
<sequence>MVCIIGILGNLEKHPKELIKGPIWLRGWKGNELQHCIRKKRRAGNRMFTDDLHNLNKGISYLYKHFNQRGKYGRRESWKRHINHPREGESDLYALSNKMGLKGKKKKKKKMMTDPRNN</sequence>
<comment type="similarity">
    <text evidence="2">Belongs to the mitochondrion-specific ribosomal protein mL51 family.</text>
</comment>
<dbReference type="GO" id="GO:0005739">
    <property type="term" value="C:mitochondrion"/>
    <property type="evidence" value="ECO:0007669"/>
    <property type="project" value="UniProtKB-SubCell"/>
</dbReference>
<dbReference type="Pfam" id="PF10244">
    <property type="entry name" value="MRP-L51"/>
    <property type="match status" value="1"/>
</dbReference>
<evidence type="ECO:0000256" key="3">
    <source>
        <dbReference type="ARBA" id="ARBA00022946"/>
    </source>
</evidence>
<keyword evidence="6" id="KW-0687">Ribonucleoprotein</keyword>
<evidence type="ECO:0000256" key="2">
    <source>
        <dbReference type="ARBA" id="ARBA00010972"/>
    </source>
</evidence>
<dbReference type="Ensembl" id="ENSSSCT00055005749.1">
    <property type="protein sequence ID" value="ENSSSCP00055004475.1"/>
    <property type="gene ID" value="ENSSSCG00055002982.1"/>
</dbReference>
<accession>A0A8D1TU59</accession>
<protein>
    <recommendedName>
        <fullName evidence="7">Large ribosomal subunit protein mL51</fullName>
    </recommendedName>
    <alternativeName>
        <fullName evidence="8">39S ribosomal protein L51, mitochondrial</fullName>
    </alternativeName>
</protein>
<keyword evidence="3" id="KW-0809">Transit peptide</keyword>
<feature type="region of interest" description="Disordered" evidence="9">
    <location>
        <begin position="89"/>
        <end position="118"/>
    </location>
</feature>
<keyword evidence="5" id="KW-0496">Mitochondrion</keyword>
<name>A0A8D1TU59_PIG</name>
<comment type="subcellular location">
    <subcellularLocation>
        <location evidence="1">Mitochondrion</location>
    </subcellularLocation>
</comment>
<keyword evidence="4" id="KW-0689">Ribosomal protein</keyword>
<dbReference type="GO" id="GO:1990904">
    <property type="term" value="C:ribonucleoprotein complex"/>
    <property type="evidence" value="ECO:0007669"/>
    <property type="project" value="UniProtKB-KW"/>
</dbReference>
<evidence type="ECO:0000256" key="9">
    <source>
        <dbReference type="SAM" id="MobiDB-lite"/>
    </source>
</evidence>
<organism evidence="10 11">
    <name type="scientific">Sus scrofa</name>
    <name type="common">Pig</name>
    <dbReference type="NCBI Taxonomy" id="9823"/>
    <lineage>
        <taxon>Eukaryota</taxon>
        <taxon>Metazoa</taxon>
        <taxon>Chordata</taxon>
        <taxon>Craniata</taxon>
        <taxon>Vertebrata</taxon>
        <taxon>Euteleostomi</taxon>
        <taxon>Mammalia</taxon>
        <taxon>Eutheria</taxon>
        <taxon>Laurasiatheria</taxon>
        <taxon>Artiodactyla</taxon>
        <taxon>Suina</taxon>
        <taxon>Suidae</taxon>
        <taxon>Sus</taxon>
    </lineage>
</organism>
<evidence type="ECO:0000256" key="5">
    <source>
        <dbReference type="ARBA" id="ARBA00023128"/>
    </source>
</evidence>
<evidence type="ECO:0000256" key="8">
    <source>
        <dbReference type="ARBA" id="ARBA00035419"/>
    </source>
</evidence>
<feature type="compositionally biased region" description="Basic residues" evidence="9">
    <location>
        <begin position="101"/>
        <end position="110"/>
    </location>
</feature>
<evidence type="ECO:0000313" key="11">
    <source>
        <dbReference type="Proteomes" id="UP000694724"/>
    </source>
</evidence>
<evidence type="ECO:0000256" key="7">
    <source>
        <dbReference type="ARBA" id="ARBA00035182"/>
    </source>
</evidence>
<dbReference type="GO" id="GO:0003735">
    <property type="term" value="F:structural constituent of ribosome"/>
    <property type="evidence" value="ECO:0007669"/>
    <property type="project" value="InterPro"/>
</dbReference>